<dbReference type="OMA" id="NTHAGHR"/>
<dbReference type="AlphaFoldDB" id="G7KCK2"/>
<keyword evidence="4" id="KW-1185">Reference proteome</keyword>
<evidence type="ECO:0000259" key="1">
    <source>
        <dbReference type="Pfam" id="PF03101"/>
    </source>
</evidence>
<evidence type="ECO:0000313" key="2">
    <source>
        <dbReference type="EMBL" id="AES96659.1"/>
    </source>
</evidence>
<dbReference type="PANTHER" id="PTHR47718">
    <property type="entry name" value="OS01G0519700 PROTEIN"/>
    <property type="match status" value="1"/>
</dbReference>
<reference evidence="2 4" key="1">
    <citation type="journal article" date="2011" name="Nature">
        <title>The Medicago genome provides insight into the evolution of rhizobial symbioses.</title>
        <authorList>
            <person name="Young N.D."/>
            <person name="Debelle F."/>
            <person name="Oldroyd G.E."/>
            <person name="Geurts R."/>
            <person name="Cannon S.B."/>
            <person name="Udvardi M.K."/>
            <person name="Benedito V.A."/>
            <person name="Mayer K.F."/>
            <person name="Gouzy J."/>
            <person name="Schoof H."/>
            <person name="Van de Peer Y."/>
            <person name="Proost S."/>
            <person name="Cook D.R."/>
            <person name="Meyers B.C."/>
            <person name="Spannagl M."/>
            <person name="Cheung F."/>
            <person name="De Mita S."/>
            <person name="Krishnakumar V."/>
            <person name="Gundlach H."/>
            <person name="Zhou S."/>
            <person name="Mudge J."/>
            <person name="Bharti A.K."/>
            <person name="Murray J.D."/>
            <person name="Naoumkina M.A."/>
            <person name="Rosen B."/>
            <person name="Silverstein K.A."/>
            <person name="Tang H."/>
            <person name="Rombauts S."/>
            <person name="Zhao P.X."/>
            <person name="Zhou P."/>
            <person name="Barbe V."/>
            <person name="Bardou P."/>
            <person name="Bechner M."/>
            <person name="Bellec A."/>
            <person name="Berger A."/>
            <person name="Berges H."/>
            <person name="Bidwell S."/>
            <person name="Bisseling T."/>
            <person name="Choisne N."/>
            <person name="Couloux A."/>
            <person name="Denny R."/>
            <person name="Deshpande S."/>
            <person name="Dai X."/>
            <person name="Doyle J.J."/>
            <person name="Dudez A.M."/>
            <person name="Farmer A.D."/>
            <person name="Fouteau S."/>
            <person name="Franken C."/>
            <person name="Gibelin C."/>
            <person name="Gish J."/>
            <person name="Goldstein S."/>
            <person name="Gonzalez A.J."/>
            <person name="Green P.J."/>
            <person name="Hallab A."/>
            <person name="Hartog M."/>
            <person name="Hua A."/>
            <person name="Humphray S.J."/>
            <person name="Jeong D.H."/>
            <person name="Jing Y."/>
            <person name="Jocker A."/>
            <person name="Kenton S.M."/>
            <person name="Kim D.J."/>
            <person name="Klee K."/>
            <person name="Lai H."/>
            <person name="Lang C."/>
            <person name="Lin S."/>
            <person name="Macmil S.L."/>
            <person name="Magdelenat G."/>
            <person name="Matthews L."/>
            <person name="McCorrison J."/>
            <person name="Monaghan E.L."/>
            <person name="Mun J.H."/>
            <person name="Najar F.Z."/>
            <person name="Nicholson C."/>
            <person name="Noirot C."/>
            <person name="O'Bleness M."/>
            <person name="Paule C.R."/>
            <person name="Poulain J."/>
            <person name="Prion F."/>
            <person name="Qin B."/>
            <person name="Qu C."/>
            <person name="Retzel E.F."/>
            <person name="Riddle C."/>
            <person name="Sallet E."/>
            <person name="Samain S."/>
            <person name="Samson N."/>
            <person name="Sanders I."/>
            <person name="Saurat O."/>
            <person name="Scarpelli C."/>
            <person name="Schiex T."/>
            <person name="Segurens B."/>
            <person name="Severin A.J."/>
            <person name="Sherrier D.J."/>
            <person name="Shi R."/>
            <person name="Sims S."/>
            <person name="Singer S.R."/>
            <person name="Sinharoy S."/>
            <person name="Sterck L."/>
            <person name="Viollet A."/>
            <person name="Wang B.B."/>
            <person name="Wang K."/>
            <person name="Wang M."/>
            <person name="Wang X."/>
            <person name="Warfsmann J."/>
            <person name="Weissenbach J."/>
            <person name="White D.D."/>
            <person name="White J.D."/>
            <person name="Wiley G.B."/>
            <person name="Wincker P."/>
            <person name="Xing Y."/>
            <person name="Yang L."/>
            <person name="Yao Z."/>
            <person name="Ying F."/>
            <person name="Zhai J."/>
            <person name="Zhou L."/>
            <person name="Zuber A."/>
            <person name="Denarie J."/>
            <person name="Dixon R.A."/>
            <person name="May G.D."/>
            <person name="Schwartz D.C."/>
            <person name="Rogers J."/>
            <person name="Quetier F."/>
            <person name="Town C.D."/>
            <person name="Roe B.A."/>
        </authorList>
    </citation>
    <scope>NUCLEOTIDE SEQUENCE [LARGE SCALE GENOMIC DNA]</scope>
    <source>
        <strain evidence="2">A17</strain>
        <strain evidence="3 4">cv. Jemalong A17</strain>
    </source>
</reference>
<dbReference type="EnsemblPlants" id="AES96659">
    <property type="protein sequence ID" value="AES96659"/>
    <property type="gene ID" value="MTR_5g039760"/>
</dbReference>
<protein>
    <submittedName>
        <fullName evidence="2">FAR1 DNA-binding domain protein</fullName>
    </submittedName>
</protein>
<dbReference type="PaxDb" id="3880-AES96659"/>
<evidence type="ECO:0000313" key="3">
    <source>
        <dbReference type="EnsemblPlants" id="AES96659"/>
    </source>
</evidence>
<dbReference type="Proteomes" id="UP000002051">
    <property type="component" value="Chromosome 5"/>
</dbReference>
<dbReference type="EMBL" id="CM001221">
    <property type="protein sequence ID" value="AES96659.1"/>
    <property type="molecule type" value="Genomic_DNA"/>
</dbReference>
<keyword evidence="2" id="KW-0238">DNA-binding</keyword>
<dbReference type="GO" id="GO:0003677">
    <property type="term" value="F:DNA binding"/>
    <property type="evidence" value="ECO:0007669"/>
    <property type="project" value="UniProtKB-KW"/>
</dbReference>
<dbReference type="STRING" id="3880.G7KCK2"/>
<proteinExistence type="predicted"/>
<organism evidence="2 4">
    <name type="scientific">Medicago truncatula</name>
    <name type="common">Barrel medic</name>
    <name type="synonym">Medicago tribuloides</name>
    <dbReference type="NCBI Taxonomy" id="3880"/>
    <lineage>
        <taxon>Eukaryota</taxon>
        <taxon>Viridiplantae</taxon>
        <taxon>Streptophyta</taxon>
        <taxon>Embryophyta</taxon>
        <taxon>Tracheophyta</taxon>
        <taxon>Spermatophyta</taxon>
        <taxon>Magnoliopsida</taxon>
        <taxon>eudicotyledons</taxon>
        <taxon>Gunneridae</taxon>
        <taxon>Pentapetalae</taxon>
        <taxon>rosids</taxon>
        <taxon>fabids</taxon>
        <taxon>Fabales</taxon>
        <taxon>Fabaceae</taxon>
        <taxon>Papilionoideae</taxon>
        <taxon>50 kb inversion clade</taxon>
        <taxon>NPAAA clade</taxon>
        <taxon>Hologalegina</taxon>
        <taxon>IRL clade</taxon>
        <taxon>Trifolieae</taxon>
        <taxon>Medicago</taxon>
    </lineage>
</organism>
<reference evidence="3" key="3">
    <citation type="submission" date="2015-04" db="UniProtKB">
        <authorList>
            <consortium name="EnsemblPlants"/>
        </authorList>
    </citation>
    <scope>IDENTIFICATION</scope>
    <source>
        <strain evidence="3">cv. Jemalong A17</strain>
    </source>
</reference>
<dbReference type="HOGENOM" id="CLU_090227_0_0_1"/>
<name>G7KCK2_MEDTR</name>
<dbReference type="Pfam" id="PF03101">
    <property type="entry name" value="FAR1"/>
    <property type="match status" value="1"/>
</dbReference>
<evidence type="ECO:0000313" key="4">
    <source>
        <dbReference type="Proteomes" id="UP000002051"/>
    </source>
</evidence>
<sequence length="190" mass="22396">MVSTNVDWKSEVGMGFDNMEEAKQFWLAYGLRVDFGIRVRFTNKKKDGSVTSCRLFCCKEGLKNKGNKNAYEGKYERTDIRTNFLARITLSRCKNGKLVIHEFKYEHYHDLQNPETTHIQKSTFQLMNTHAGHRANVGFTKKDVRNYILAKRKRSMAYGEIGCLSQYFQRQLLENPSFFHIFFIMNYPYI</sequence>
<accession>G7KCK2</accession>
<dbReference type="PANTHER" id="PTHR47718:SF2">
    <property type="entry name" value="PROTEIN FAR1-RELATED SEQUENCE 5-LIKE"/>
    <property type="match status" value="1"/>
</dbReference>
<feature type="domain" description="FAR1" evidence="1">
    <location>
        <begin position="24"/>
        <end position="112"/>
    </location>
</feature>
<gene>
    <name evidence="2" type="ordered locus">MTR_5g039760</name>
</gene>
<dbReference type="InterPro" id="IPR004330">
    <property type="entry name" value="FAR1_DNA_bnd_dom"/>
</dbReference>
<reference evidence="2 4" key="2">
    <citation type="journal article" date="2014" name="BMC Genomics">
        <title>An improved genome release (version Mt4.0) for the model legume Medicago truncatula.</title>
        <authorList>
            <person name="Tang H."/>
            <person name="Krishnakumar V."/>
            <person name="Bidwell S."/>
            <person name="Rosen B."/>
            <person name="Chan A."/>
            <person name="Zhou S."/>
            <person name="Gentzbittel L."/>
            <person name="Childs K.L."/>
            <person name="Yandell M."/>
            <person name="Gundlach H."/>
            <person name="Mayer K.F."/>
            <person name="Schwartz D.C."/>
            <person name="Town C.D."/>
        </authorList>
    </citation>
    <scope>GENOME REANNOTATION</scope>
    <source>
        <strain evidence="3 4">cv. Jemalong A17</strain>
    </source>
</reference>